<proteinExistence type="predicted"/>
<dbReference type="Gene3D" id="3.40.50.1820">
    <property type="entry name" value="alpha/beta hydrolase"/>
    <property type="match status" value="1"/>
</dbReference>
<organism evidence="3 5">
    <name type="scientific">Iodobacter fluviatilis</name>
    <dbReference type="NCBI Taxonomy" id="537"/>
    <lineage>
        <taxon>Bacteria</taxon>
        <taxon>Pseudomonadati</taxon>
        <taxon>Pseudomonadota</taxon>
        <taxon>Betaproteobacteria</taxon>
        <taxon>Neisseriales</taxon>
        <taxon>Chitinibacteraceae</taxon>
        <taxon>Iodobacter</taxon>
    </lineage>
</organism>
<keyword evidence="3" id="KW-0378">Hydrolase</keyword>
<name>A0A377SU80_9NEIS</name>
<dbReference type="GO" id="GO:0016787">
    <property type="term" value="F:hydrolase activity"/>
    <property type="evidence" value="ECO:0007669"/>
    <property type="project" value="UniProtKB-KW"/>
</dbReference>
<evidence type="ECO:0000313" key="4">
    <source>
        <dbReference type="EMBL" id="TCU85652.1"/>
    </source>
</evidence>
<evidence type="ECO:0000313" key="6">
    <source>
        <dbReference type="Proteomes" id="UP000295794"/>
    </source>
</evidence>
<gene>
    <name evidence="4" type="ORF">EV682_107162</name>
    <name evidence="3" type="ORF">NCTC11159_03446</name>
</gene>
<dbReference type="EMBL" id="UGHR01000003">
    <property type="protein sequence ID" value="STR44900.1"/>
    <property type="molecule type" value="Genomic_DNA"/>
</dbReference>
<dbReference type="InterPro" id="IPR017208">
    <property type="entry name" value="UCP037442_abhydr"/>
</dbReference>
<keyword evidence="1" id="KW-0812">Transmembrane</keyword>
<dbReference type="Proteomes" id="UP000255108">
    <property type="component" value="Unassembled WGS sequence"/>
</dbReference>
<dbReference type="Proteomes" id="UP000295794">
    <property type="component" value="Unassembled WGS sequence"/>
</dbReference>
<dbReference type="AlphaFoldDB" id="A0A377SU80"/>
<evidence type="ECO:0000256" key="1">
    <source>
        <dbReference type="SAM" id="Phobius"/>
    </source>
</evidence>
<sequence length="282" mass="31697">MIQGQIQTLMTGRGSEITAVFYSPLSAAKAAVLIVPAMGVSQSYYAPLASWLAEQGFLVASFDYTGMGLSAQGDLRQLEVDILDWARFDCDIMLNAMTQTGRPLYWLGHSLGGQLLGLVPRPERITKAITIASGSGYWLENSLSLRWKVWWLWFVLVPVLLPVCGYFPGKRLRKVGNLPRGVMQQWRRWCLNPDYMLGVEGELVKQQFAAFTRDITALSFTDDELMSAHNTNSLQSFYQNAPQSAKRLSPQDIGVKQIGHFGFFKPRFTDSLWQAHLLPELN</sequence>
<keyword evidence="1" id="KW-0472">Membrane</keyword>
<dbReference type="Pfam" id="PF12146">
    <property type="entry name" value="Hydrolase_4"/>
    <property type="match status" value="1"/>
</dbReference>
<dbReference type="OrthoDB" id="149912at2"/>
<keyword evidence="6" id="KW-1185">Reference proteome</keyword>
<evidence type="ECO:0000313" key="5">
    <source>
        <dbReference type="Proteomes" id="UP000255108"/>
    </source>
</evidence>
<accession>A0A377SU80</accession>
<dbReference type="RefSeq" id="WP_115228925.1">
    <property type="nucleotide sequence ID" value="NZ_CAWOLO010000007.1"/>
</dbReference>
<dbReference type="SUPFAM" id="SSF53474">
    <property type="entry name" value="alpha/beta-Hydrolases"/>
    <property type="match status" value="1"/>
</dbReference>
<feature type="domain" description="Serine aminopeptidase S33" evidence="2">
    <location>
        <begin position="27"/>
        <end position="154"/>
    </location>
</feature>
<evidence type="ECO:0000259" key="2">
    <source>
        <dbReference type="Pfam" id="PF12146"/>
    </source>
</evidence>
<feature type="transmembrane region" description="Helical" evidence="1">
    <location>
        <begin position="150"/>
        <end position="169"/>
    </location>
</feature>
<dbReference type="PIRSF" id="PIRSF037442">
    <property type="entry name" value="UCP037442_abhydr"/>
    <property type="match status" value="1"/>
</dbReference>
<dbReference type="InterPro" id="IPR022742">
    <property type="entry name" value="Hydrolase_4"/>
</dbReference>
<evidence type="ECO:0000313" key="3">
    <source>
        <dbReference type="EMBL" id="STR44900.1"/>
    </source>
</evidence>
<reference evidence="4 6" key="2">
    <citation type="submission" date="2019-03" db="EMBL/GenBank/DDBJ databases">
        <title>Genomic Encyclopedia of Type Strains, Phase IV (KMG-IV): sequencing the most valuable type-strain genomes for metagenomic binning, comparative biology and taxonomic classification.</title>
        <authorList>
            <person name="Goeker M."/>
        </authorList>
    </citation>
    <scope>NUCLEOTIDE SEQUENCE [LARGE SCALE GENOMIC DNA]</scope>
    <source>
        <strain evidence="4 6">DSM 3764</strain>
    </source>
</reference>
<reference evidence="3 5" key="1">
    <citation type="submission" date="2018-06" db="EMBL/GenBank/DDBJ databases">
        <authorList>
            <consortium name="Pathogen Informatics"/>
            <person name="Doyle S."/>
        </authorList>
    </citation>
    <scope>NUCLEOTIDE SEQUENCE [LARGE SCALE GENOMIC DNA]</scope>
    <source>
        <strain evidence="3 5">NCTC11159</strain>
    </source>
</reference>
<protein>
    <submittedName>
        <fullName evidence="3 4">Alpha/beta hydrolase</fullName>
    </submittedName>
</protein>
<dbReference type="InterPro" id="IPR029058">
    <property type="entry name" value="AB_hydrolase_fold"/>
</dbReference>
<keyword evidence="1" id="KW-1133">Transmembrane helix</keyword>
<dbReference type="EMBL" id="SMBT01000007">
    <property type="protein sequence ID" value="TCU85652.1"/>
    <property type="molecule type" value="Genomic_DNA"/>
</dbReference>